<dbReference type="PANTHER" id="PTHR23517:SF3">
    <property type="entry name" value="INTEGRAL MEMBRANE TRANSPORT PROTEIN"/>
    <property type="match status" value="1"/>
</dbReference>
<dbReference type="PROSITE" id="PS50850">
    <property type="entry name" value="MFS"/>
    <property type="match status" value="1"/>
</dbReference>
<dbReference type="InterPro" id="IPR020846">
    <property type="entry name" value="MFS_dom"/>
</dbReference>
<dbReference type="InterPro" id="IPR050171">
    <property type="entry name" value="MFS_Transporters"/>
</dbReference>
<keyword evidence="5 7" id="KW-1133">Transmembrane helix</keyword>
<dbReference type="KEGG" id="mspg:F6B93_00435"/>
<feature type="transmembrane region" description="Helical" evidence="7">
    <location>
        <begin position="347"/>
        <end position="367"/>
    </location>
</feature>
<feature type="domain" description="Major facilitator superfamily (MFS) profile" evidence="8">
    <location>
        <begin position="112"/>
        <end position="491"/>
    </location>
</feature>
<dbReference type="SUPFAM" id="SSF103473">
    <property type="entry name" value="MFS general substrate transporter"/>
    <property type="match status" value="1"/>
</dbReference>
<comment type="subcellular location">
    <subcellularLocation>
        <location evidence="1">Cell membrane</location>
        <topology evidence="1">Multi-pass membrane protein</topology>
    </subcellularLocation>
</comment>
<keyword evidence="4 7" id="KW-0812">Transmembrane</keyword>
<dbReference type="Proteomes" id="UP000682202">
    <property type="component" value="Chromosome"/>
</dbReference>
<dbReference type="InterPro" id="IPR036259">
    <property type="entry name" value="MFS_trans_sf"/>
</dbReference>
<evidence type="ECO:0000256" key="2">
    <source>
        <dbReference type="ARBA" id="ARBA00022448"/>
    </source>
</evidence>
<dbReference type="Pfam" id="PF07690">
    <property type="entry name" value="MFS_1"/>
    <property type="match status" value="1"/>
</dbReference>
<dbReference type="GO" id="GO:0022857">
    <property type="term" value="F:transmembrane transporter activity"/>
    <property type="evidence" value="ECO:0007669"/>
    <property type="project" value="InterPro"/>
</dbReference>
<feature type="transmembrane region" description="Helical" evidence="7">
    <location>
        <begin position="467"/>
        <end position="487"/>
    </location>
</feature>
<evidence type="ECO:0000256" key="6">
    <source>
        <dbReference type="ARBA" id="ARBA00023136"/>
    </source>
</evidence>
<evidence type="ECO:0000313" key="10">
    <source>
        <dbReference type="Proteomes" id="UP000682202"/>
    </source>
</evidence>
<reference evidence="9" key="1">
    <citation type="submission" date="2019-12" db="EMBL/GenBank/DDBJ databases">
        <title>Mycobacterium spongiae sp. nov.</title>
        <authorList>
            <person name="Stinear T."/>
        </authorList>
    </citation>
    <scope>NUCLEOTIDE SEQUENCE</scope>
    <source>
        <strain evidence="9">FSD4b-SM</strain>
    </source>
</reference>
<accession>A0A975JU53</accession>
<evidence type="ECO:0000256" key="5">
    <source>
        <dbReference type="ARBA" id="ARBA00022989"/>
    </source>
</evidence>
<organism evidence="9 10">
    <name type="scientific">Mycobacterium spongiae</name>
    <dbReference type="NCBI Taxonomy" id="886343"/>
    <lineage>
        <taxon>Bacteria</taxon>
        <taxon>Bacillati</taxon>
        <taxon>Actinomycetota</taxon>
        <taxon>Actinomycetes</taxon>
        <taxon>Mycobacteriales</taxon>
        <taxon>Mycobacteriaceae</taxon>
        <taxon>Mycobacterium</taxon>
    </lineage>
</organism>
<sequence>MQFHTKTYPISLWEARVCAAKMPLKVDFRSRTSDGSESVERAKPPAHADVLIDRGSTGNTSNRTVLAESRRIVNAEHATVMISDFEAPTDRSFGPAQAVGGLNTSMLAGYPAVLWLLLGGSLVLRLAGFAYPFLVFLVAGLGYKAAAFGIVSATFGLGWAIGLLVCGSLVDRFGARMALVSTMLLAAGALAMLAQARSLLALVIGALVVGLVHDAPRPVLGAAIAELVAEPLRRVKIDTWRYGLTNAAMAIAGGVGGVLAGWFGAPILYWINAIACAGLAVVALFIPAAGRGIASVGQAGYRYGFSDKRLVLLFFSSLATLIAFMGLFTTMPMLISESSLGVGTYGWALLGNAVTVVALTPLIGPWVSRRIEVVPRVDILAAAAVWVGICMAAVVFTESRVGFGVAAIACAPAEIAWFGVSAGVVHRIAPAGQAGRYHGIWSAARALAAVIAPLLGSAGLMYGGRPAIAATTAIIVVIGSGLCLPLAHSLAQPSGGAVPTPIGVDMQPP</sequence>
<evidence type="ECO:0000259" key="8">
    <source>
        <dbReference type="PROSITE" id="PS50850"/>
    </source>
</evidence>
<evidence type="ECO:0000256" key="1">
    <source>
        <dbReference type="ARBA" id="ARBA00004651"/>
    </source>
</evidence>
<keyword evidence="6 7" id="KW-0472">Membrane</keyword>
<name>A0A975JU53_9MYCO</name>
<dbReference type="EMBL" id="CP046600">
    <property type="protein sequence ID" value="QUR65745.1"/>
    <property type="molecule type" value="Genomic_DNA"/>
</dbReference>
<feature type="transmembrane region" description="Helical" evidence="7">
    <location>
        <begin position="112"/>
        <end position="139"/>
    </location>
</feature>
<dbReference type="InterPro" id="IPR011701">
    <property type="entry name" value="MFS"/>
</dbReference>
<keyword evidence="10" id="KW-1185">Reference proteome</keyword>
<dbReference type="Gene3D" id="1.20.1250.20">
    <property type="entry name" value="MFS general substrate transporter like domains"/>
    <property type="match status" value="1"/>
</dbReference>
<feature type="transmembrane region" description="Helical" evidence="7">
    <location>
        <begin position="379"/>
        <end position="397"/>
    </location>
</feature>
<feature type="transmembrane region" description="Helical" evidence="7">
    <location>
        <begin position="437"/>
        <end position="455"/>
    </location>
</feature>
<dbReference type="AlphaFoldDB" id="A0A975JU53"/>
<gene>
    <name evidence="9" type="ORF">F6B93_00435</name>
</gene>
<dbReference type="GO" id="GO:0005886">
    <property type="term" value="C:plasma membrane"/>
    <property type="evidence" value="ECO:0007669"/>
    <property type="project" value="UniProtKB-SubCell"/>
</dbReference>
<evidence type="ECO:0000256" key="4">
    <source>
        <dbReference type="ARBA" id="ARBA00022692"/>
    </source>
</evidence>
<evidence type="ECO:0000256" key="3">
    <source>
        <dbReference type="ARBA" id="ARBA00022475"/>
    </source>
</evidence>
<feature type="transmembrane region" description="Helical" evidence="7">
    <location>
        <begin position="145"/>
        <end position="170"/>
    </location>
</feature>
<feature type="transmembrane region" description="Helical" evidence="7">
    <location>
        <begin position="310"/>
        <end position="335"/>
    </location>
</feature>
<evidence type="ECO:0000313" key="9">
    <source>
        <dbReference type="EMBL" id="QUR65745.1"/>
    </source>
</evidence>
<proteinExistence type="predicted"/>
<feature type="transmembrane region" description="Helical" evidence="7">
    <location>
        <begin position="182"/>
        <end position="209"/>
    </location>
</feature>
<feature type="transmembrane region" description="Helical" evidence="7">
    <location>
        <begin position="403"/>
        <end position="425"/>
    </location>
</feature>
<evidence type="ECO:0000256" key="7">
    <source>
        <dbReference type="SAM" id="Phobius"/>
    </source>
</evidence>
<feature type="transmembrane region" description="Helical" evidence="7">
    <location>
        <begin position="244"/>
        <end position="263"/>
    </location>
</feature>
<feature type="transmembrane region" description="Helical" evidence="7">
    <location>
        <begin position="269"/>
        <end position="289"/>
    </location>
</feature>
<dbReference type="PANTHER" id="PTHR23517">
    <property type="entry name" value="RESISTANCE PROTEIN MDTM, PUTATIVE-RELATED-RELATED"/>
    <property type="match status" value="1"/>
</dbReference>
<protein>
    <submittedName>
        <fullName evidence="9">MFS transporter</fullName>
    </submittedName>
</protein>
<keyword evidence="3" id="KW-1003">Cell membrane</keyword>
<keyword evidence="2" id="KW-0813">Transport</keyword>